<dbReference type="Proteomes" id="UP000194457">
    <property type="component" value="Chromosome"/>
</dbReference>
<dbReference type="CDD" id="cd20736">
    <property type="entry name" value="PoNe_Nuclease"/>
    <property type="match status" value="1"/>
</dbReference>
<dbReference type="InterPro" id="IPR011856">
    <property type="entry name" value="tRNA_endonuc-like_dom_sf"/>
</dbReference>
<dbReference type="OrthoDB" id="9794876at2"/>
<keyword evidence="4" id="KW-1185">Reference proteome</keyword>
<dbReference type="Pfam" id="PF02021">
    <property type="entry name" value="UPF0102"/>
    <property type="match status" value="1"/>
</dbReference>
<dbReference type="EMBL" id="CP021358">
    <property type="protein sequence ID" value="ART64267.1"/>
    <property type="molecule type" value="Genomic_DNA"/>
</dbReference>
<evidence type="ECO:0000313" key="4">
    <source>
        <dbReference type="Proteomes" id="UP000194457"/>
    </source>
</evidence>
<dbReference type="NCBIfam" id="TIGR00252">
    <property type="entry name" value="YraN family protein"/>
    <property type="match status" value="1"/>
</dbReference>
<dbReference type="PANTHER" id="PTHR34039:SF1">
    <property type="entry name" value="UPF0102 PROTEIN YRAN"/>
    <property type="match status" value="1"/>
</dbReference>
<protein>
    <recommendedName>
        <fullName evidence="2">UPF0102 protein B9H00_15415</fullName>
    </recommendedName>
</protein>
<reference evidence="3 4" key="1">
    <citation type="submission" date="2017-05" db="EMBL/GenBank/DDBJ databases">
        <authorList>
            <person name="Song R."/>
            <person name="Chenine A.L."/>
            <person name="Ruprecht R.M."/>
        </authorList>
    </citation>
    <scope>NUCLEOTIDE SEQUENCE [LARGE SCALE GENOMIC DNA]</scope>
    <source>
        <strain evidence="3">SW32</strain>
    </source>
</reference>
<dbReference type="PANTHER" id="PTHR34039">
    <property type="entry name" value="UPF0102 PROTEIN YRAN"/>
    <property type="match status" value="1"/>
</dbReference>
<dbReference type="KEGG" id="kma:B9H00_15415"/>
<dbReference type="RefSeq" id="WP_086901393.1">
    <property type="nucleotide sequence ID" value="NZ_CP021358.1"/>
</dbReference>
<organism evidence="3 4">
    <name type="scientific">Kushneria marisflavi</name>
    <dbReference type="NCBI Taxonomy" id="157779"/>
    <lineage>
        <taxon>Bacteria</taxon>
        <taxon>Pseudomonadati</taxon>
        <taxon>Pseudomonadota</taxon>
        <taxon>Gammaproteobacteria</taxon>
        <taxon>Oceanospirillales</taxon>
        <taxon>Halomonadaceae</taxon>
        <taxon>Kushneria</taxon>
    </lineage>
</organism>
<evidence type="ECO:0000256" key="1">
    <source>
        <dbReference type="ARBA" id="ARBA00006738"/>
    </source>
</evidence>
<comment type="similarity">
    <text evidence="1 2">Belongs to the UPF0102 family.</text>
</comment>
<sequence length="124" mass="14180">MAFRPFSNRQRGHDIESLTAQWLERQGLVMVTRNQHIRGGETDLIMRDGETLVFIEVRYRASASHGSPLETITPAKQRKLIRAAHFYLLDKRLSCPCRFDAVGVTGEPPGHLHFDWVKSAFDAF</sequence>
<dbReference type="AlphaFoldDB" id="A0A240URY1"/>
<gene>
    <name evidence="3" type="ORF">B9H00_15415</name>
</gene>
<dbReference type="InterPro" id="IPR011335">
    <property type="entry name" value="Restrct_endonuc-II-like"/>
</dbReference>
<dbReference type="GO" id="GO:0003676">
    <property type="term" value="F:nucleic acid binding"/>
    <property type="evidence" value="ECO:0007669"/>
    <property type="project" value="InterPro"/>
</dbReference>
<evidence type="ECO:0000256" key="2">
    <source>
        <dbReference type="HAMAP-Rule" id="MF_00048"/>
    </source>
</evidence>
<proteinExistence type="inferred from homology"/>
<accession>A0A240URY1</accession>
<name>A0A240URY1_9GAMM</name>
<evidence type="ECO:0000313" key="3">
    <source>
        <dbReference type="EMBL" id="ART64267.1"/>
    </source>
</evidence>
<dbReference type="NCBIfam" id="NF009150">
    <property type="entry name" value="PRK12497.1-3"/>
    <property type="match status" value="1"/>
</dbReference>
<dbReference type="HAMAP" id="MF_00048">
    <property type="entry name" value="UPF0102"/>
    <property type="match status" value="1"/>
</dbReference>
<dbReference type="SUPFAM" id="SSF52980">
    <property type="entry name" value="Restriction endonuclease-like"/>
    <property type="match status" value="1"/>
</dbReference>
<dbReference type="InterPro" id="IPR003509">
    <property type="entry name" value="UPF0102_YraN-like"/>
</dbReference>
<dbReference type="Gene3D" id="3.40.1350.10">
    <property type="match status" value="1"/>
</dbReference>